<proteinExistence type="predicted"/>
<comment type="caution">
    <text evidence="2">The sequence shown here is derived from an EMBL/GenBank/DDBJ whole genome shotgun (WGS) entry which is preliminary data.</text>
</comment>
<feature type="signal peptide" evidence="1">
    <location>
        <begin position="1"/>
        <end position="23"/>
    </location>
</feature>
<sequence length="881" mass="95755">MSGLARLLVPLVFAITLAQAALAQDIPPYQASAQRQICGEVPILDGPAGARIGTATAGLVTVDGLGFGSDGQLYYHMADTTPPGHVATGDAPYFCNFAARQQPGAARFRAIPNSCHLIAASRRTLDEVNAFAAEYADFLPTMSVYRADNGWYAIALGQISLAAAPELLASSRTIPADSYCSDGANYVAVMDLQGMRFVEPVPALMPPLAFDCLTSDGLACAKHAAAIYPKEDYVDQDFFDRMRYGQLGCMAGDPMACEMTEVARDTQLHHALLTAWPEAEDRFPDQDRDIYRIGCDAGLVLSCTRVGGAETARLSGDPVEYLTAIQGLVTACRTRDDNACRELLVLLDKHQQAMGQPARAEDIFHAAQSWAVFCDHFGDTDYTSCQQVYRTYAGLLNGSAVAPERAVEMTEFIRKGCDSGVPEACVLYSNLTALAVSERQWGAKRAEVSCAMVGDTGAICRDLDRQLASDLPQTDQLKQAEFDKRVALCLAGNTREAQDSCADALSYYAGNISASQIGPVETALRQACTPDLHSGCETLAFLYSANTMAGENLHFTGINQPEKRLAALREGCRPGRLGLRNCNNLGEILQEQDDQQGAQDSYRTACNTVRMSDGASSSVSSNGACFNAGLHALQELGDRDTARSDFIFTCDNQHDSNSPYACKHLALMDIEAGAKEKDPMGLISTLQKSCYPSGDFRGDGEGCLYYGKTLLEFRDRLHWDDWEGEPVLGSPDQITDRDQYRTANNASYLFSRGCLSRWQASCAANDNLIADWINGAYPRMTATCQIRAKDQSIRSEKTCGIISYSRPQVVEYEDGYIFDERLYFWPDGDRTLVTEGGEQITLNGNPASFYQSQDGSAMCQQNPETGNSFCTVTDSADQTEG</sequence>
<name>A0A533I6U0_PARDE</name>
<evidence type="ECO:0000256" key="1">
    <source>
        <dbReference type="SAM" id="SignalP"/>
    </source>
</evidence>
<feature type="chain" id="PRO_5021784934" description="Sel1 repeat family protein" evidence="1">
    <location>
        <begin position="24"/>
        <end position="881"/>
    </location>
</feature>
<reference evidence="2 3" key="1">
    <citation type="journal article" date="2017" name="Nat. Commun.">
        <title>In situ click chemistry generation of cyclooxygenase-2 inhibitors.</title>
        <authorList>
            <person name="Bhardwaj A."/>
            <person name="Kaur J."/>
            <person name="Wuest M."/>
            <person name="Wuest F."/>
        </authorList>
    </citation>
    <scope>NUCLEOTIDE SEQUENCE [LARGE SCALE GENOMIC DNA]</scope>
    <source>
        <strain evidence="2">S2_012_000_R3_94</strain>
    </source>
</reference>
<dbReference type="PANTHER" id="PTHR13891">
    <property type="entry name" value="CYTOCHROME C OXIDASE ASSEMBLY FACTOR 7"/>
    <property type="match status" value="1"/>
</dbReference>
<dbReference type="PANTHER" id="PTHR13891:SF1">
    <property type="entry name" value="CYTOCHROME C OXIDASE ASSEMBLY FACTOR 7"/>
    <property type="match status" value="1"/>
</dbReference>
<dbReference type="EMBL" id="VAFL01000012">
    <property type="protein sequence ID" value="TKW65542.1"/>
    <property type="molecule type" value="Genomic_DNA"/>
</dbReference>
<dbReference type="AlphaFoldDB" id="A0A533I6U0"/>
<dbReference type="InterPro" id="IPR040239">
    <property type="entry name" value="HcpB-like"/>
</dbReference>
<organism evidence="2 3">
    <name type="scientific">Paracoccus denitrificans</name>
    <dbReference type="NCBI Taxonomy" id="266"/>
    <lineage>
        <taxon>Bacteria</taxon>
        <taxon>Pseudomonadati</taxon>
        <taxon>Pseudomonadota</taxon>
        <taxon>Alphaproteobacteria</taxon>
        <taxon>Rhodobacterales</taxon>
        <taxon>Paracoccaceae</taxon>
        <taxon>Paracoccus</taxon>
    </lineage>
</organism>
<keyword evidence="1" id="KW-0732">Signal</keyword>
<dbReference type="Proteomes" id="UP000315344">
    <property type="component" value="Unassembled WGS sequence"/>
</dbReference>
<evidence type="ECO:0000313" key="2">
    <source>
        <dbReference type="EMBL" id="TKW65542.1"/>
    </source>
</evidence>
<evidence type="ECO:0008006" key="4">
    <source>
        <dbReference type="Google" id="ProtNLM"/>
    </source>
</evidence>
<gene>
    <name evidence="2" type="ORF">DI616_14160</name>
</gene>
<protein>
    <recommendedName>
        <fullName evidence="4">Sel1 repeat family protein</fullName>
    </recommendedName>
</protein>
<evidence type="ECO:0000313" key="3">
    <source>
        <dbReference type="Proteomes" id="UP000315344"/>
    </source>
</evidence>
<accession>A0A533I6U0</accession>